<dbReference type="AlphaFoldDB" id="D1P0R7"/>
<protein>
    <submittedName>
        <fullName evidence="2">Uncharacterized protein</fullName>
    </submittedName>
</protein>
<proteinExistence type="predicted"/>
<feature type="transmembrane region" description="Helical" evidence="1">
    <location>
        <begin position="18"/>
        <end position="41"/>
    </location>
</feature>
<keyword evidence="1" id="KW-0812">Transmembrane</keyword>
<dbReference type="HOGENOM" id="CLU_3102605_0_0_6"/>
<comment type="caution">
    <text evidence="2">The sequence shown here is derived from an EMBL/GenBank/DDBJ whole genome shotgun (WGS) entry which is preliminary data.</text>
</comment>
<keyword evidence="1" id="KW-1133">Transmembrane helix</keyword>
<evidence type="ECO:0000256" key="1">
    <source>
        <dbReference type="SAM" id="Phobius"/>
    </source>
</evidence>
<sequence>MINSIDGYFVFYFNFKQVFGFLDLIIIKLFFIGLFCYYFTIEVGFFNEKFR</sequence>
<dbReference type="Proteomes" id="UP000005512">
    <property type="component" value="Unassembled WGS sequence"/>
</dbReference>
<evidence type="ECO:0000313" key="3">
    <source>
        <dbReference type="Proteomes" id="UP000005512"/>
    </source>
</evidence>
<organism evidence="2 3">
    <name type="scientific">Providencia rustigianii DSM 4541</name>
    <dbReference type="NCBI Taxonomy" id="500637"/>
    <lineage>
        <taxon>Bacteria</taxon>
        <taxon>Pseudomonadati</taxon>
        <taxon>Pseudomonadota</taxon>
        <taxon>Gammaproteobacteria</taxon>
        <taxon>Enterobacterales</taxon>
        <taxon>Morganellaceae</taxon>
        <taxon>Providencia</taxon>
    </lineage>
</organism>
<evidence type="ECO:0000313" key="2">
    <source>
        <dbReference type="EMBL" id="EFB72936.1"/>
    </source>
</evidence>
<dbReference type="STRING" id="500637.PROVRUST_05735"/>
<accession>D1P0R7</accession>
<gene>
    <name evidence="2" type="ORF">PROVRUST_05735</name>
</gene>
<name>D1P0R7_9GAMM</name>
<keyword evidence="1" id="KW-0472">Membrane</keyword>
<keyword evidence="3" id="KW-1185">Reference proteome</keyword>
<dbReference type="EMBL" id="ABXV02000017">
    <property type="protein sequence ID" value="EFB72936.1"/>
    <property type="molecule type" value="Genomic_DNA"/>
</dbReference>
<reference evidence="2" key="1">
    <citation type="submission" date="2009-12" db="EMBL/GenBank/DDBJ databases">
        <authorList>
            <person name="Weinstock G."/>
            <person name="Sodergren E."/>
            <person name="Clifton S."/>
            <person name="Fulton L."/>
            <person name="Fulton B."/>
            <person name="Courtney L."/>
            <person name="Fronick C."/>
            <person name="Harrison M."/>
            <person name="Strong C."/>
            <person name="Farmer C."/>
            <person name="Delahaunty K."/>
            <person name="Markovic C."/>
            <person name="Hall O."/>
            <person name="Minx P."/>
            <person name="Tomlinson C."/>
            <person name="Mitreva M."/>
            <person name="Nelson J."/>
            <person name="Hou S."/>
            <person name="Wollam A."/>
            <person name="Pepin K.H."/>
            <person name="Johnson M."/>
            <person name="Bhonagiri V."/>
            <person name="Nash W.E."/>
            <person name="Warren W."/>
            <person name="Chinwalla A."/>
            <person name="Mardis E.R."/>
            <person name="Wilson R.K."/>
        </authorList>
    </citation>
    <scope>NUCLEOTIDE SEQUENCE [LARGE SCALE GENOMIC DNA]</scope>
    <source>
        <strain evidence="2">DSM 4541</strain>
    </source>
</reference>